<dbReference type="Pfam" id="PF13416">
    <property type="entry name" value="SBP_bac_8"/>
    <property type="match status" value="1"/>
</dbReference>
<evidence type="ECO:0000313" key="2">
    <source>
        <dbReference type="EMBL" id="PRY87726.1"/>
    </source>
</evidence>
<dbReference type="AlphaFoldDB" id="A0A2T0WM03"/>
<protein>
    <submittedName>
        <fullName evidence="2">Putative thiamine transport system substrate-binding protein</fullName>
    </submittedName>
</protein>
<dbReference type="Proteomes" id="UP000238392">
    <property type="component" value="Unassembled WGS sequence"/>
</dbReference>
<dbReference type="NCBIfam" id="NF008633">
    <property type="entry name" value="PRK11622.1"/>
    <property type="match status" value="1"/>
</dbReference>
<feature type="chain" id="PRO_5015455387" evidence="1">
    <location>
        <begin position="20"/>
        <end position="399"/>
    </location>
</feature>
<dbReference type="PIRSF" id="PIRSF029172">
    <property type="entry name" value="UCP029172_ABC_sbc_YnjB"/>
    <property type="match status" value="1"/>
</dbReference>
<dbReference type="InterPro" id="IPR027020">
    <property type="entry name" value="YnjB"/>
</dbReference>
<gene>
    <name evidence="2" type="ORF">CLV74_10946</name>
</gene>
<dbReference type="EMBL" id="PVTQ01000009">
    <property type="protein sequence ID" value="PRY87726.1"/>
    <property type="molecule type" value="Genomic_DNA"/>
</dbReference>
<evidence type="ECO:0000313" key="3">
    <source>
        <dbReference type="Proteomes" id="UP000238392"/>
    </source>
</evidence>
<reference evidence="2 3" key="1">
    <citation type="submission" date="2018-03" db="EMBL/GenBank/DDBJ databases">
        <title>Genomic Encyclopedia of Archaeal and Bacterial Type Strains, Phase II (KMG-II): from individual species to whole genera.</title>
        <authorList>
            <person name="Goeker M."/>
        </authorList>
    </citation>
    <scope>NUCLEOTIDE SEQUENCE [LARGE SCALE GENOMIC DNA]</scope>
    <source>
        <strain evidence="2 3">DSM 100212</strain>
    </source>
</reference>
<dbReference type="PANTHER" id="PTHR42779:SF1">
    <property type="entry name" value="PROTEIN YNJB"/>
    <property type="match status" value="1"/>
</dbReference>
<dbReference type="PANTHER" id="PTHR42779">
    <property type="entry name" value="PROTEIN YNJB"/>
    <property type="match status" value="1"/>
</dbReference>
<proteinExistence type="predicted"/>
<comment type="caution">
    <text evidence="2">The sequence shown here is derived from an EMBL/GenBank/DDBJ whole genome shotgun (WGS) entry which is preliminary data.</text>
</comment>
<keyword evidence="3" id="KW-1185">Reference proteome</keyword>
<organism evidence="2 3">
    <name type="scientific">Donghicola tyrosinivorans</name>
    <dbReference type="NCBI Taxonomy" id="1652492"/>
    <lineage>
        <taxon>Bacteria</taxon>
        <taxon>Pseudomonadati</taxon>
        <taxon>Pseudomonadota</taxon>
        <taxon>Alphaproteobacteria</taxon>
        <taxon>Rhodobacterales</taxon>
        <taxon>Roseobacteraceae</taxon>
        <taxon>Donghicola</taxon>
    </lineage>
</organism>
<feature type="signal peptide" evidence="1">
    <location>
        <begin position="1"/>
        <end position="19"/>
    </location>
</feature>
<dbReference type="OrthoDB" id="3239593at2"/>
<evidence type="ECO:0000256" key="1">
    <source>
        <dbReference type="SAM" id="SignalP"/>
    </source>
</evidence>
<name>A0A2T0WM03_9RHOB</name>
<dbReference type="InterPro" id="IPR006059">
    <property type="entry name" value="SBP"/>
</dbReference>
<sequence>MKRMLTALSAALFATTAMAQPDPSNWDAVLKEANGQTVYWNAWGGSTTTNDFIAWVGDRVAEEYGVTLEHVKLTDTADAVARVLAEQQAGKNEGGAVDIIWINGANFASMKRQDLLFGPFAEQLPNWQFVDVDGKTVQTDFTVPTEGYESPWAMAQVVFMYDTADIEAPLTSMDAILEWSTAHPGRFTYPQPPDFLGATFLKQALLDLTDDAAALSQEATPETFAKVSAPLWDYLNTLTPTLWREGKAYPQTGPQQLQLINDGEIDLAISFSPGEASTAIANFQLPETVRTYVLDKGTLGNASYLAIPYNANAAAGAMVIANFILSPEAQAHGLDPLNLGYGTVLDMAKLSDDQRAAFDQIELGVATLTPAQLGTALPEPHPSWMTMLTEEWTKRYGVQ</sequence>
<dbReference type="SUPFAM" id="SSF53850">
    <property type="entry name" value="Periplasmic binding protein-like II"/>
    <property type="match status" value="1"/>
</dbReference>
<keyword evidence="1" id="KW-0732">Signal</keyword>
<dbReference type="Gene3D" id="3.40.190.10">
    <property type="entry name" value="Periplasmic binding protein-like II"/>
    <property type="match status" value="2"/>
</dbReference>
<accession>A0A2T0WM03</accession>
<dbReference type="RefSeq" id="WP_106265533.1">
    <property type="nucleotide sequence ID" value="NZ_PVTQ01000009.1"/>
</dbReference>